<sequence>MKSRRGKSSKRHKRSTTFAHLPKEIRDHIWELAIENKDALPEAHFFTVLKQPVSCYQSREIQPRHNAWAHAHTQLVPVGWNAAERPPKYVPAIPKWSDWMSAENDSAYLLTGHLWNICAESREAVIRHWQKMHPPDSSYQHIDNWIFIRRKFQFYLTMRPQEDLLCTDMENIVYLQINISTRKPKNFGILLDPGWCRRASLINMGFYRTLEFPELEPLQKWCNSGRTEDIFWFIDPELVPTAWRHFLEGVKIYTSKSMVKIYAAAFGE</sequence>
<reference evidence="1 2" key="1">
    <citation type="submission" date="2019-06" db="EMBL/GenBank/DDBJ databases">
        <authorList>
            <person name="Broberg M."/>
        </authorList>
    </citation>
    <scope>NUCLEOTIDE SEQUENCE [LARGE SCALE GENOMIC DNA]</scope>
</reference>
<protein>
    <submittedName>
        <fullName evidence="1">Uncharacterized protein</fullName>
    </submittedName>
</protein>
<comment type="caution">
    <text evidence="1">The sequence shown here is derived from an EMBL/GenBank/DDBJ whole genome shotgun (WGS) entry which is preliminary data.</text>
</comment>
<keyword evidence="2" id="KW-1185">Reference proteome</keyword>
<organism evidence="1 2">
    <name type="scientific">Bionectria ochroleuca</name>
    <name type="common">Gliocladium roseum</name>
    <dbReference type="NCBI Taxonomy" id="29856"/>
    <lineage>
        <taxon>Eukaryota</taxon>
        <taxon>Fungi</taxon>
        <taxon>Dikarya</taxon>
        <taxon>Ascomycota</taxon>
        <taxon>Pezizomycotina</taxon>
        <taxon>Sordariomycetes</taxon>
        <taxon>Hypocreomycetidae</taxon>
        <taxon>Hypocreales</taxon>
        <taxon>Bionectriaceae</taxon>
        <taxon>Clonostachys</taxon>
    </lineage>
</organism>
<evidence type="ECO:0000313" key="2">
    <source>
        <dbReference type="Proteomes" id="UP000766486"/>
    </source>
</evidence>
<evidence type="ECO:0000313" key="1">
    <source>
        <dbReference type="EMBL" id="VUC26896.1"/>
    </source>
</evidence>
<gene>
    <name evidence="1" type="ORF">CLO192961_LOCUS198023</name>
</gene>
<proteinExistence type="predicted"/>
<accession>A0ABY6U9B4</accession>
<dbReference type="Proteomes" id="UP000766486">
    <property type="component" value="Unassembled WGS sequence"/>
</dbReference>
<dbReference type="EMBL" id="CABFNS010000758">
    <property type="protein sequence ID" value="VUC26896.1"/>
    <property type="molecule type" value="Genomic_DNA"/>
</dbReference>
<name>A0ABY6U9B4_BIOOC</name>